<dbReference type="InterPro" id="IPR014048">
    <property type="entry name" value="MethylDNA_cys_MeTrfase_DNA-bd"/>
</dbReference>
<evidence type="ECO:0000256" key="1">
    <source>
        <dbReference type="ARBA" id="ARBA00001286"/>
    </source>
</evidence>
<evidence type="ECO:0000313" key="11">
    <source>
        <dbReference type="Proteomes" id="UP000255515"/>
    </source>
</evidence>
<reference evidence="10 11" key="1">
    <citation type="submission" date="2018-06" db="EMBL/GenBank/DDBJ databases">
        <authorList>
            <consortium name="Pathogen Informatics"/>
            <person name="Doyle S."/>
        </authorList>
    </citation>
    <scope>NUCLEOTIDE SEQUENCE [LARGE SCALE GENOMIC DNA]</scope>
    <source>
        <strain evidence="10 11">NCTC11661</strain>
    </source>
</reference>
<dbReference type="InterPro" id="IPR001497">
    <property type="entry name" value="MethylDNA_cys_MeTrfase_AS"/>
</dbReference>
<dbReference type="Proteomes" id="UP000255515">
    <property type="component" value="Unassembled WGS sequence"/>
</dbReference>
<dbReference type="Gene3D" id="1.10.10.10">
    <property type="entry name" value="Winged helix-like DNA-binding domain superfamily/Winged helix DNA-binding domain"/>
    <property type="match status" value="1"/>
</dbReference>
<dbReference type="CDD" id="cd06445">
    <property type="entry name" value="ATase"/>
    <property type="match status" value="1"/>
</dbReference>
<comment type="catalytic activity">
    <reaction evidence="8">
        <text>a 6-O-methyl-2'-deoxyguanosine in DNA + L-cysteinyl-[protein] = S-methyl-L-cysteinyl-[protein] + a 2'-deoxyguanosine in DNA</text>
        <dbReference type="Rhea" id="RHEA:24000"/>
        <dbReference type="Rhea" id="RHEA-COMP:10131"/>
        <dbReference type="Rhea" id="RHEA-COMP:10132"/>
        <dbReference type="Rhea" id="RHEA-COMP:11367"/>
        <dbReference type="Rhea" id="RHEA-COMP:11368"/>
        <dbReference type="ChEBI" id="CHEBI:29950"/>
        <dbReference type="ChEBI" id="CHEBI:82612"/>
        <dbReference type="ChEBI" id="CHEBI:85445"/>
        <dbReference type="ChEBI" id="CHEBI:85448"/>
        <dbReference type="EC" id="2.1.1.63"/>
    </reaction>
</comment>
<sequence length="199" mass="22300">MSSRIEFDKGNDICHDALVHIQRMTTDEYQNKDEKLTIAYHYADSLFGKVLVASTHKGVCYLGFEDGENKAFKDLLARFPKAKFTEQSTIFQQQALAVFQNIGKEVQKVKLHLWGTDFQFKVWKSLLKIPFGKRSSYGEIAHEVGSSKAYRAVGTAVGKNPVSFLIPCHRVLPSSGAIGGYMWGSTRKAMMIAWEAAKA</sequence>
<dbReference type="FunFam" id="1.10.10.10:FF:000214">
    <property type="entry name" value="Methylated-DNA--protein-cysteine methyltransferase"/>
    <property type="match status" value="1"/>
</dbReference>
<evidence type="ECO:0000256" key="2">
    <source>
        <dbReference type="ARBA" id="ARBA00008711"/>
    </source>
</evidence>
<evidence type="ECO:0000256" key="7">
    <source>
        <dbReference type="ARBA" id="ARBA00023204"/>
    </source>
</evidence>
<dbReference type="SUPFAM" id="SSF46767">
    <property type="entry name" value="Methylated DNA-protein cysteine methyltransferase, C-terminal domain"/>
    <property type="match status" value="1"/>
</dbReference>
<evidence type="ECO:0000259" key="9">
    <source>
        <dbReference type="Pfam" id="PF01035"/>
    </source>
</evidence>
<dbReference type="EMBL" id="UFTJ01000003">
    <property type="protein sequence ID" value="SUV52616.1"/>
    <property type="molecule type" value="Genomic_DNA"/>
</dbReference>
<dbReference type="EC" id="2.1.1.63" evidence="3"/>
<dbReference type="PROSITE" id="PS00374">
    <property type="entry name" value="MGMT"/>
    <property type="match status" value="1"/>
</dbReference>
<keyword evidence="5" id="KW-0808">Transferase</keyword>
<evidence type="ECO:0000256" key="4">
    <source>
        <dbReference type="ARBA" id="ARBA00022603"/>
    </source>
</evidence>
<dbReference type="NCBIfam" id="TIGR00589">
    <property type="entry name" value="ogt"/>
    <property type="match status" value="1"/>
</dbReference>
<gene>
    <name evidence="10" type="primary">ada</name>
    <name evidence="10" type="ORF">NCTC11661_01756</name>
</gene>
<dbReference type="InterPro" id="IPR036388">
    <property type="entry name" value="WH-like_DNA-bd_sf"/>
</dbReference>
<comment type="similarity">
    <text evidence="2">Belongs to the MGMT family.</text>
</comment>
<dbReference type="InterPro" id="IPR036217">
    <property type="entry name" value="MethylDNA_cys_MeTrfase_DNAb"/>
</dbReference>
<name>A0A380ZV28_9FLAO</name>
<keyword evidence="4" id="KW-0489">Methyltransferase</keyword>
<evidence type="ECO:0000313" key="10">
    <source>
        <dbReference type="EMBL" id="SUV52616.1"/>
    </source>
</evidence>
<evidence type="ECO:0000256" key="5">
    <source>
        <dbReference type="ARBA" id="ARBA00022679"/>
    </source>
</evidence>
<evidence type="ECO:0000256" key="6">
    <source>
        <dbReference type="ARBA" id="ARBA00022763"/>
    </source>
</evidence>
<accession>A0A380ZV28</accession>
<evidence type="ECO:0000256" key="8">
    <source>
        <dbReference type="ARBA" id="ARBA00049348"/>
    </source>
</evidence>
<proteinExistence type="inferred from homology"/>
<dbReference type="Pfam" id="PF01035">
    <property type="entry name" value="DNA_binding_1"/>
    <property type="match status" value="1"/>
</dbReference>
<keyword evidence="6" id="KW-0227">DNA damage</keyword>
<dbReference type="AlphaFoldDB" id="A0A380ZV28"/>
<evidence type="ECO:0000256" key="3">
    <source>
        <dbReference type="ARBA" id="ARBA00011918"/>
    </source>
</evidence>
<dbReference type="PANTHER" id="PTHR10815">
    <property type="entry name" value="METHYLATED-DNA--PROTEIN-CYSTEINE METHYLTRANSFERASE"/>
    <property type="match status" value="1"/>
</dbReference>
<comment type="catalytic activity">
    <reaction evidence="1">
        <text>a 4-O-methyl-thymidine in DNA + L-cysteinyl-[protein] = a thymidine in DNA + S-methyl-L-cysteinyl-[protein]</text>
        <dbReference type="Rhea" id="RHEA:53428"/>
        <dbReference type="Rhea" id="RHEA-COMP:10131"/>
        <dbReference type="Rhea" id="RHEA-COMP:10132"/>
        <dbReference type="Rhea" id="RHEA-COMP:13555"/>
        <dbReference type="Rhea" id="RHEA-COMP:13556"/>
        <dbReference type="ChEBI" id="CHEBI:29950"/>
        <dbReference type="ChEBI" id="CHEBI:82612"/>
        <dbReference type="ChEBI" id="CHEBI:137386"/>
        <dbReference type="ChEBI" id="CHEBI:137387"/>
        <dbReference type="EC" id="2.1.1.63"/>
    </reaction>
</comment>
<dbReference type="GO" id="GO:0032259">
    <property type="term" value="P:methylation"/>
    <property type="evidence" value="ECO:0007669"/>
    <property type="project" value="UniProtKB-KW"/>
</dbReference>
<dbReference type="Gene3D" id="3.30.160.70">
    <property type="entry name" value="Methylated DNA-protein cysteine methyltransferase domain"/>
    <property type="match status" value="1"/>
</dbReference>
<dbReference type="InterPro" id="IPR036631">
    <property type="entry name" value="MGMT_N_sf"/>
</dbReference>
<dbReference type="SUPFAM" id="SSF53155">
    <property type="entry name" value="Methylated DNA-protein cysteine methyltransferase domain"/>
    <property type="match status" value="1"/>
</dbReference>
<dbReference type="GO" id="GO:0006281">
    <property type="term" value="P:DNA repair"/>
    <property type="evidence" value="ECO:0007669"/>
    <property type="project" value="UniProtKB-KW"/>
</dbReference>
<dbReference type="RefSeq" id="WP_002688328.1">
    <property type="nucleotide sequence ID" value="NZ_UFTJ01000003.1"/>
</dbReference>
<keyword evidence="7" id="KW-0234">DNA repair</keyword>
<dbReference type="PANTHER" id="PTHR10815:SF13">
    <property type="entry name" value="METHYLATED-DNA--PROTEIN-CYSTEINE METHYLTRANSFERASE"/>
    <property type="match status" value="1"/>
</dbReference>
<dbReference type="GO" id="GO:0003908">
    <property type="term" value="F:methylated-DNA-[protein]-cysteine S-methyltransferase activity"/>
    <property type="evidence" value="ECO:0007669"/>
    <property type="project" value="UniProtKB-EC"/>
</dbReference>
<organism evidence="10 11">
    <name type="scientific">Bergeyella zoohelcum</name>
    <dbReference type="NCBI Taxonomy" id="1015"/>
    <lineage>
        <taxon>Bacteria</taxon>
        <taxon>Pseudomonadati</taxon>
        <taxon>Bacteroidota</taxon>
        <taxon>Flavobacteriia</taxon>
        <taxon>Flavobacteriales</taxon>
        <taxon>Weeksellaceae</taxon>
        <taxon>Bergeyella</taxon>
    </lineage>
</organism>
<protein>
    <recommendedName>
        <fullName evidence="3">methylated-DNA--[protein]-cysteine S-methyltransferase</fullName>
        <ecNumber evidence="3">2.1.1.63</ecNumber>
    </recommendedName>
</protein>
<feature type="domain" description="Methylated-DNA-[protein]-cysteine S-methyltransferase DNA binding" evidence="9">
    <location>
        <begin position="117"/>
        <end position="196"/>
    </location>
</feature>